<dbReference type="GO" id="GO:0005730">
    <property type="term" value="C:nucleolus"/>
    <property type="evidence" value="ECO:0007669"/>
    <property type="project" value="UniProtKB-SubCell"/>
</dbReference>
<accession>A0A7R9L6W3</accession>
<dbReference type="PANTHER" id="PTHR46754">
    <property type="entry name" value="MKI67 FHA DOMAIN-INTERACTING NUCLEOLAR PHOSPHOPROTEIN"/>
    <property type="match status" value="1"/>
</dbReference>
<proteinExistence type="predicted"/>
<dbReference type="EMBL" id="CAJPIZ010018408">
    <property type="protein sequence ID" value="CAG2116520.1"/>
    <property type="molecule type" value="Genomic_DNA"/>
</dbReference>
<feature type="compositionally biased region" description="Low complexity" evidence="5">
    <location>
        <begin position="1"/>
        <end position="12"/>
    </location>
</feature>
<sequence>MFSLSKSVSRLKSLSKNRKSGDDVSGDPPLKKKAKKAKKSPKQDVGSIDPKTGLAKRGVVMISDFPIGFYEKQMSEYFSQFGKVLRIRISKNKKTGKRRNYGFVEFEFEEVAKIAAQTMDNYLMFDHIVKCKFISSDELKEKPNLLKRWNKEFVTSTQIHKSLHNKNKSIEREFKLTRNRLKKVHEMESKLKESGIEYKCQVIDLPDITSLRNARKVTQKET</sequence>
<dbReference type="Pfam" id="PF00076">
    <property type="entry name" value="RRM_1"/>
    <property type="match status" value="1"/>
</dbReference>
<organism evidence="7">
    <name type="scientific">Medioppia subpectinata</name>
    <dbReference type="NCBI Taxonomy" id="1979941"/>
    <lineage>
        <taxon>Eukaryota</taxon>
        <taxon>Metazoa</taxon>
        <taxon>Ecdysozoa</taxon>
        <taxon>Arthropoda</taxon>
        <taxon>Chelicerata</taxon>
        <taxon>Arachnida</taxon>
        <taxon>Acari</taxon>
        <taxon>Acariformes</taxon>
        <taxon>Sarcoptiformes</taxon>
        <taxon>Oribatida</taxon>
        <taxon>Brachypylina</taxon>
        <taxon>Oppioidea</taxon>
        <taxon>Oppiidae</taxon>
        <taxon>Medioppia</taxon>
    </lineage>
</organism>
<keyword evidence="8" id="KW-1185">Reference proteome</keyword>
<dbReference type="Gene3D" id="3.30.70.330">
    <property type="match status" value="1"/>
</dbReference>
<evidence type="ECO:0000256" key="3">
    <source>
        <dbReference type="ARBA" id="ARBA00023242"/>
    </source>
</evidence>
<evidence type="ECO:0000256" key="2">
    <source>
        <dbReference type="ARBA" id="ARBA00022884"/>
    </source>
</evidence>
<comment type="subcellular location">
    <subcellularLocation>
        <location evidence="1">Nucleus</location>
        <location evidence="1">Nucleolus</location>
    </subcellularLocation>
</comment>
<name>A0A7R9L6W3_9ACAR</name>
<dbReference type="EMBL" id="OC872983">
    <property type="protein sequence ID" value="CAD7636090.1"/>
    <property type="molecule type" value="Genomic_DNA"/>
</dbReference>
<keyword evidence="2 4" id="KW-0694">RNA-binding</keyword>
<dbReference type="GO" id="GO:0003723">
    <property type="term" value="F:RNA binding"/>
    <property type="evidence" value="ECO:0007669"/>
    <property type="project" value="UniProtKB-UniRule"/>
</dbReference>
<dbReference type="InterPro" id="IPR000504">
    <property type="entry name" value="RRM_dom"/>
</dbReference>
<feature type="region of interest" description="Disordered" evidence="5">
    <location>
        <begin position="1"/>
        <end position="50"/>
    </location>
</feature>
<evidence type="ECO:0000256" key="5">
    <source>
        <dbReference type="SAM" id="MobiDB-lite"/>
    </source>
</evidence>
<evidence type="ECO:0000256" key="4">
    <source>
        <dbReference type="PROSITE-ProRule" id="PRU00176"/>
    </source>
</evidence>
<dbReference type="SUPFAM" id="SSF54928">
    <property type="entry name" value="RNA-binding domain, RBD"/>
    <property type="match status" value="1"/>
</dbReference>
<dbReference type="InterPro" id="IPR012677">
    <property type="entry name" value="Nucleotide-bd_a/b_plait_sf"/>
</dbReference>
<dbReference type="Proteomes" id="UP000759131">
    <property type="component" value="Unassembled WGS sequence"/>
</dbReference>
<dbReference type="PROSITE" id="PS50102">
    <property type="entry name" value="RRM"/>
    <property type="match status" value="1"/>
</dbReference>
<evidence type="ECO:0000313" key="8">
    <source>
        <dbReference type="Proteomes" id="UP000759131"/>
    </source>
</evidence>
<evidence type="ECO:0000256" key="1">
    <source>
        <dbReference type="ARBA" id="ARBA00004604"/>
    </source>
</evidence>
<feature type="non-terminal residue" evidence="7">
    <location>
        <position position="222"/>
    </location>
</feature>
<evidence type="ECO:0000259" key="6">
    <source>
        <dbReference type="PROSITE" id="PS50102"/>
    </source>
</evidence>
<feature type="compositionally biased region" description="Basic residues" evidence="5">
    <location>
        <begin position="31"/>
        <end position="40"/>
    </location>
</feature>
<dbReference type="AlphaFoldDB" id="A0A7R9L6W3"/>
<protein>
    <recommendedName>
        <fullName evidence="6">RRM domain-containing protein</fullName>
    </recommendedName>
</protein>
<evidence type="ECO:0000313" key="7">
    <source>
        <dbReference type="EMBL" id="CAD7636090.1"/>
    </source>
</evidence>
<keyword evidence="3" id="KW-0539">Nucleus</keyword>
<reference evidence="7" key="1">
    <citation type="submission" date="2020-11" db="EMBL/GenBank/DDBJ databases">
        <authorList>
            <person name="Tran Van P."/>
        </authorList>
    </citation>
    <scope>NUCLEOTIDE SEQUENCE</scope>
</reference>
<feature type="domain" description="RRM" evidence="6">
    <location>
        <begin position="58"/>
        <end position="136"/>
    </location>
</feature>
<gene>
    <name evidence="7" type="ORF">OSB1V03_LOCUS16479</name>
</gene>
<dbReference type="SMART" id="SM00360">
    <property type="entry name" value="RRM"/>
    <property type="match status" value="1"/>
</dbReference>
<dbReference type="InterPro" id="IPR035979">
    <property type="entry name" value="RBD_domain_sf"/>
</dbReference>
<dbReference type="OrthoDB" id="21467at2759"/>
<dbReference type="CDD" id="cd12307">
    <property type="entry name" value="RRM_NIFK_like"/>
    <property type="match status" value="1"/>
</dbReference>